<gene>
    <name evidence="2" type="ORF">MUK42_36901</name>
</gene>
<name>A0A9E7EGU0_9LILI</name>
<feature type="signal peptide" evidence="1">
    <location>
        <begin position="1"/>
        <end position="15"/>
    </location>
</feature>
<reference evidence="2" key="1">
    <citation type="submission" date="2022-05" db="EMBL/GenBank/DDBJ databases">
        <title>The Musa troglodytarum L. genome provides insights into the mechanism of non-climacteric behaviour and enrichment of carotenoids.</title>
        <authorList>
            <person name="Wang J."/>
        </authorList>
    </citation>
    <scope>NUCLEOTIDE SEQUENCE</scope>
    <source>
        <tissue evidence="2">Leaf</tissue>
    </source>
</reference>
<accession>A0A9E7EGU0</accession>
<evidence type="ECO:0000313" key="2">
    <source>
        <dbReference type="EMBL" id="URD77094.1"/>
    </source>
</evidence>
<dbReference type="Proteomes" id="UP001055439">
    <property type="component" value="Chromosome 1"/>
</dbReference>
<protein>
    <submittedName>
        <fullName evidence="2">Uncharacterized protein</fullName>
    </submittedName>
</protein>
<dbReference type="AlphaFoldDB" id="A0A9E7EGU0"/>
<sequence>MSLSVALLLLRQSMGDLTRGPCHRRRKGNVTGCLEMQFNLCSESSRNLLRLKLKEMEAPASLINASISLHLDLSMMYRHVVNDQLAKAGEQYFWLDSFPGDLPRWLEIFELEILQTFKAFFMCLATVNH</sequence>
<evidence type="ECO:0000313" key="3">
    <source>
        <dbReference type="Proteomes" id="UP001055439"/>
    </source>
</evidence>
<evidence type="ECO:0000256" key="1">
    <source>
        <dbReference type="SAM" id="SignalP"/>
    </source>
</evidence>
<dbReference type="EMBL" id="CP097502">
    <property type="protein sequence ID" value="URD77094.1"/>
    <property type="molecule type" value="Genomic_DNA"/>
</dbReference>
<dbReference type="OrthoDB" id="10414904at2759"/>
<feature type="chain" id="PRO_5038825838" evidence="1">
    <location>
        <begin position="16"/>
        <end position="129"/>
    </location>
</feature>
<organism evidence="2 3">
    <name type="scientific">Musa troglodytarum</name>
    <name type="common">fe'i banana</name>
    <dbReference type="NCBI Taxonomy" id="320322"/>
    <lineage>
        <taxon>Eukaryota</taxon>
        <taxon>Viridiplantae</taxon>
        <taxon>Streptophyta</taxon>
        <taxon>Embryophyta</taxon>
        <taxon>Tracheophyta</taxon>
        <taxon>Spermatophyta</taxon>
        <taxon>Magnoliopsida</taxon>
        <taxon>Liliopsida</taxon>
        <taxon>Zingiberales</taxon>
        <taxon>Musaceae</taxon>
        <taxon>Musa</taxon>
    </lineage>
</organism>
<proteinExistence type="predicted"/>
<keyword evidence="3" id="KW-1185">Reference proteome</keyword>
<keyword evidence="1" id="KW-0732">Signal</keyword>